<dbReference type="GO" id="GO:0016887">
    <property type="term" value="F:ATP hydrolysis activity"/>
    <property type="evidence" value="ECO:0007669"/>
    <property type="project" value="TreeGrafter"/>
</dbReference>
<feature type="domain" description="Bacterial type II secretion system protein E" evidence="4">
    <location>
        <begin position="203"/>
        <end position="217"/>
    </location>
</feature>
<dbReference type="KEGG" id="vrm:44547418_01154"/>
<dbReference type="Gene3D" id="3.30.450.90">
    <property type="match status" value="1"/>
</dbReference>
<dbReference type="SMART" id="SM00382">
    <property type="entry name" value="AAA"/>
    <property type="match status" value="1"/>
</dbReference>
<sequence length="336" mass="37906">MYVDVTLDDIILCALQHNVSDIHFDPMEEGVYVRFRQDGLLQTHMTLPDEEADLVLNRIKVCSALDISEKRLPQDGRWVWKHRNESVTMRVSTLPSLYGETVVCRLMGNEGSHKSLEALGMPHHIFEHIKKLLQRPYGLMLICGPTGSGKTATLYSMLRMLNLRETKLICLEDPVEAEIKGAIQIGINEKIGFTFAKGLRSVLRQDPDTIMIGEIRDRETAELAVKSALTGHRVLSTIHTNTAMGVVTRLMDMGVEPYLIRATLIGALAQRLVRRFDGTVYHGRTALFEYLEIPLNEADWDNLDSHLLLSLEDSANDAVQRHITSLEEVHRCGLLL</sequence>
<evidence type="ECO:0000256" key="1">
    <source>
        <dbReference type="ARBA" id="ARBA00006611"/>
    </source>
</evidence>
<dbReference type="AlphaFoldDB" id="A0A239ZAV1"/>
<dbReference type="RefSeq" id="WP_095066099.1">
    <property type="nucleotide sequence ID" value="NZ_LT906470.1"/>
</dbReference>
<comment type="similarity">
    <text evidence="1">Belongs to the GSP E family.</text>
</comment>
<evidence type="ECO:0000313" key="6">
    <source>
        <dbReference type="Proteomes" id="UP000214973"/>
    </source>
</evidence>
<proteinExistence type="inferred from homology"/>
<protein>
    <submittedName>
        <fullName evidence="5">Type II traffic warden ATPase</fullName>
    </submittedName>
</protein>
<dbReference type="GO" id="GO:0005886">
    <property type="term" value="C:plasma membrane"/>
    <property type="evidence" value="ECO:0007669"/>
    <property type="project" value="TreeGrafter"/>
</dbReference>
<dbReference type="InterPro" id="IPR001482">
    <property type="entry name" value="T2SS/T4SS_dom"/>
</dbReference>
<evidence type="ECO:0000256" key="2">
    <source>
        <dbReference type="ARBA" id="ARBA00022741"/>
    </source>
</evidence>
<dbReference type="Proteomes" id="UP000214973">
    <property type="component" value="Chromosome 1"/>
</dbReference>
<dbReference type="PANTHER" id="PTHR30258">
    <property type="entry name" value="TYPE II SECRETION SYSTEM PROTEIN GSPE-RELATED"/>
    <property type="match status" value="1"/>
</dbReference>
<dbReference type="InterPro" id="IPR027417">
    <property type="entry name" value="P-loop_NTPase"/>
</dbReference>
<dbReference type="EMBL" id="LT906470">
    <property type="protein sequence ID" value="SNV68007.1"/>
    <property type="molecule type" value="Genomic_DNA"/>
</dbReference>
<keyword evidence="2" id="KW-0547">Nucleotide-binding</keyword>
<dbReference type="Gene3D" id="3.40.50.300">
    <property type="entry name" value="P-loop containing nucleotide triphosphate hydrolases"/>
    <property type="match status" value="1"/>
</dbReference>
<dbReference type="PANTHER" id="PTHR30258:SF3">
    <property type="entry name" value="SLL1921 PROTEIN"/>
    <property type="match status" value="1"/>
</dbReference>
<keyword evidence="3" id="KW-0067">ATP-binding</keyword>
<organism evidence="5 6">
    <name type="scientific">Veillonella rodentium</name>
    <dbReference type="NCBI Taxonomy" id="248315"/>
    <lineage>
        <taxon>Bacteria</taxon>
        <taxon>Bacillati</taxon>
        <taxon>Bacillota</taxon>
        <taxon>Negativicutes</taxon>
        <taxon>Veillonellales</taxon>
        <taxon>Veillonellaceae</taxon>
        <taxon>Veillonella</taxon>
    </lineage>
</organism>
<dbReference type="PROSITE" id="PS00662">
    <property type="entry name" value="T2SP_E"/>
    <property type="match status" value="1"/>
</dbReference>
<accession>A0A239ZAV1</accession>
<dbReference type="InterPro" id="IPR003593">
    <property type="entry name" value="AAA+_ATPase"/>
</dbReference>
<gene>
    <name evidence="5" type="primary">epsE</name>
    <name evidence="5" type="ORF">SAMEA44547418_01154</name>
</gene>
<evidence type="ECO:0000256" key="3">
    <source>
        <dbReference type="ARBA" id="ARBA00022840"/>
    </source>
</evidence>
<dbReference type="Pfam" id="PF00437">
    <property type="entry name" value="T2SSE"/>
    <property type="match status" value="1"/>
</dbReference>
<dbReference type="SUPFAM" id="SSF52540">
    <property type="entry name" value="P-loop containing nucleoside triphosphate hydrolases"/>
    <property type="match status" value="1"/>
</dbReference>
<reference evidence="5 6" key="1">
    <citation type="submission" date="2017-06" db="EMBL/GenBank/DDBJ databases">
        <authorList>
            <consortium name="Pathogen Informatics"/>
        </authorList>
    </citation>
    <scope>NUCLEOTIDE SEQUENCE [LARGE SCALE GENOMIC DNA]</scope>
    <source>
        <strain evidence="5 6">NCTC12018</strain>
    </source>
</reference>
<evidence type="ECO:0000259" key="4">
    <source>
        <dbReference type="PROSITE" id="PS00662"/>
    </source>
</evidence>
<evidence type="ECO:0000313" key="5">
    <source>
        <dbReference type="EMBL" id="SNV68007.1"/>
    </source>
</evidence>
<dbReference type="GO" id="GO:0005524">
    <property type="term" value="F:ATP binding"/>
    <property type="evidence" value="ECO:0007669"/>
    <property type="project" value="UniProtKB-KW"/>
</dbReference>
<keyword evidence="6" id="KW-1185">Reference proteome</keyword>
<dbReference type="CDD" id="cd01129">
    <property type="entry name" value="PulE-GspE-like"/>
    <property type="match status" value="1"/>
</dbReference>
<name>A0A239ZAV1_9FIRM</name>